<accession>A0A151JWC1</accession>
<evidence type="ECO:0000259" key="1">
    <source>
        <dbReference type="Pfam" id="PF26215"/>
    </source>
</evidence>
<dbReference type="EMBL" id="KQ981653">
    <property type="protein sequence ID" value="KYN38620.1"/>
    <property type="molecule type" value="Genomic_DNA"/>
</dbReference>
<dbReference type="Pfam" id="PF26215">
    <property type="entry name" value="HTH_animal"/>
    <property type="match status" value="1"/>
</dbReference>
<evidence type="ECO:0000313" key="2">
    <source>
        <dbReference type="EMBL" id="KYN38620.1"/>
    </source>
</evidence>
<dbReference type="InterPro" id="IPR058912">
    <property type="entry name" value="HTH_animal"/>
</dbReference>
<protein>
    <recommendedName>
        <fullName evidence="1">Helix-turn-helix domain-containing protein</fullName>
    </recommendedName>
</protein>
<gene>
    <name evidence="2" type="ORF">ALC56_06995</name>
</gene>
<proteinExistence type="predicted"/>
<sequence length="180" mass="21360">RNRCGKVKYRVGDFVRISRAKGAFEKGYQVKWRKVIDAIFYEQELARVGSVILLEKLNGVNFYSNHPLTQKKGTICSLVNRAFLLSDVMFHTKNLTFIINILLDNDYPMKFIFDTINQRIKNLIKNRYKVHNVLTDNVCVNEITSWLTVPYIPRHTEKFRRFNKNDIRIFFHTPTKWVNT</sequence>
<organism evidence="2 3">
    <name type="scientific">Trachymyrmex septentrionalis</name>
    <dbReference type="NCBI Taxonomy" id="34720"/>
    <lineage>
        <taxon>Eukaryota</taxon>
        <taxon>Metazoa</taxon>
        <taxon>Ecdysozoa</taxon>
        <taxon>Arthropoda</taxon>
        <taxon>Hexapoda</taxon>
        <taxon>Insecta</taxon>
        <taxon>Pterygota</taxon>
        <taxon>Neoptera</taxon>
        <taxon>Endopterygota</taxon>
        <taxon>Hymenoptera</taxon>
        <taxon>Apocrita</taxon>
        <taxon>Aculeata</taxon>
        <taxon>Formicoidea</taxon>
        <taxon>Formicidae</taxon>
        <taxon>Myrmicinae</taxon>
        <taxon>Trachymyrmex</taxon>
    </lineage>
</organism>
<dbReference type="Proteomes" id="UP000078541">
    <property type="component" value="Unassembled WGS sequence"/>
</dbReference>
<feature type="domain" description="Helix-turn-helix" evidence="1">
    <location>
        <begin position="60"/>
        <end position="117"/>
    </location>
</feature>
<dbReference type="AlphaFoldDB" id="A0A151JWC1"/>
<evidence type="ECO:0000313" key="3">
    <source>
        <dbReference type="Proteomes" id="UP000078541"/>
    </source>
</evidence>
<name>A0A151JWC1_9HYME</name>
<keyword evidence="3" id="KW-1185">Reference proteome</keyword>
<feature type="non-terminal residue" evidence="2">
    <location>
        <position position="1"/>
    </location>
</feature>
<reference evidence="2 3" key="1">
    <citation type="submission" date="2016-03" db="EMBL/GenBank/DDBJ databases">
        <title>Trachymyrmex septentrionalis WGS genome.</title>
        <authorList>
            <person name="Nygaard S."/>
            <person name="Hu H."/>
            <person name="Boomsma J."/>
            <person name="Zhang G."/>
        </authorList>
    </citation>
    <scope>NUCLEOTIDE SEQUENCE [LARGE SCALE GENOMIC DNA]</scope>
    <source>
        <strain evidence="2">Tsep2-gDNA-1</strain>
        <tissue evidence="2">Whole body</tissue>
    </source>
</reference>